<dbReference type="InterPro" id="IPR009050">
    <property type="entry name" value="Globin-like_sf"/>
</dbReference>
<keyword evidence="4 7" id="KW-0561">Oxygen transport</keyword>
<dbReference type="InterPro" id="IPR000971">
    <property type="entry name" value="Globin"/>
</dbReference>
<dbReference type="FunFam" id="1.10.490.10:FF:000002">
    <property type="entry name" value="Hemoglobin subunit alpha"/>
    <property type="match status" value="1"/>
</dbReference>
<dbReference type="PROSITE" id="PS01033">
    <property type="entry name" value="GLOBIN"/>
    <property type="match status" value="1"/>
</dbReference>
<evidence type="ECO:0000256" key="4">
    <source>
        <dbReference type="ARBA" id="ARBA00022621"/>
    </source>
</evidence>
<evidence type="ECO:0000256" key="6">
    <source>
        <dbReference type="ARBA" id="ARBA00023004"/>
    </source>
</evidence>
<accession>A0AAW0PZB6</accession>
<keyword evidence="2 7" id="KW-0813">Transport</keyword>
<dbReference type="InterPro" id="IPR002338">
    <property type="entry name" value="Hemoglobin_a-typ"/>
</dbReference>
<evidence type="ECO:0000313" key="9">
    <source>
        <dbReference type="EMBL" id="KAK7940500.1"/>
    </source>
</evidence>
<dbReference type="GO" id="GO:0005344">
    <property type="term" value="F:oxygen carrier activity"/>
    <property type="evidence" value="ECO:0007669"/>
    <property type="project" value="UniProtKB-KW"/>
</dbReference>
<dbReference type="GO" id="GO:0072562">
    <property type="term" value="C:blood microparticle"/>
    <property type="evidence" value="ECO:0007669"/>
    <property type="project" value="TreeGrafter"/>
</dbReference>
<evidence type="ECO:0000256" key="3">
    <source>
        <dbReference type="ARBA" id="ARBA00022617"/>
    </source>
</evidence>
<dbReference type="PRINTS" id="PR00612">
    <property type="entry name" value="ALPHAHAEM"/>
</dbReference>
<keyword evidence="3 7" id="KW-0349">Heme</keyword>
<proteinExistence type="inferred from homology"/>
<dbReference type="PANTHER" id="PTHR11442:SF41">
    <property type="entry name" value="HEMOGLOBIN SUBUNIT ZETA"/>
    <property type="match status" value="1"/>
</dbReference>
<dbReference type="GO" id="GO:0043177">
    <property type="term" value="F:organic acid binding"/>
    <property type="evidence" value="ECO:0007669"/>
    <property type="project" value="TreeGrafter"/>
</dbReference>
<dbReference type="SUPFAM" id="SSF46458">
    <property type="entry name" value="Globin-like"/>
    <property type="match status" value="1"/>
</dbReference>
<reference evidence="10" key="1">
    <citation type="submission" date="2024-04" db="EMBL/GenBank/DDBJ databases">
        <title>Salinicola lusitanus LLJ914,a marine bacterium isolated from the Okinawa Trough.</title>
        <authorList>
            <person name="Li J."/>
        </authorList>
    </citation>
    <scope>NUCLEOTIDE SEQUENCE [LARGE SCALE GENOMIC DNA]</scope>
</reference>
<dbReference type="GO" id="GO:0031720">
    <property type="term" value="F:haptoglobin binding"/>
    <property type="evidence" value="ECO:0007669"/>
    <property type="project" value="TreeGrafter"/>
</dbReference>
<dbReference type="Proteomes" id="UP001460270">
    <property type="component" value="Unassembled WGS sequence"/>
</dbReference>
<dbReference type="EMBL" id="JBBPFD010000002">
    <property type="protein sequence ID" value="KAK7940500.1"/>
    <property type="molecule type" value="Genomic_DNA"/>
</dbReference>
<evidence type="ECO:0000256" key="5">
    <source>
        <dbReference type="ARBA" id="ARBA00022723"/>
    </source>
</evidence>
<dbReference type="AlphaFoldDB" id="A0AAW0PZB6"/>
<dbReference type="Pfam" id="PF00042">
    <property type="entry name" value="Globin"/>
    <property type="match status" value="1"/>
</dbReference>
<evidence type="ECO:0000256" key="1">
    <source>
        <dbReference type="ARBA" id="ARBA00008705"/>
    </source>
</evidence>
<dbReference type="CDD" id="cd08927">
    <property type="entry name" value="Hb-alpha-like"/>
    <property type="match status" value="1"/>
</dbReference>
<evidence type="ECO:0000259" key="8">
    <source>
        <dbReference type="PROSITE" id="PS01033"/>
    </source>
</evidence>
<keyword evidence="5" id="KW-0479">Metal-binding</keyword>
<dbReference type="GO" id="GO:0031838">
    <property type="term" value="C:haptoglobin-hemoglobin complex"/>
    <property type="evidence" value="ECO:0007669"/>
    <property type="project" value="TreeGrafter"/>
</dbReference>
<dbReference type="InterPro" id="IPR012292">
    <property type="entry name" value="Globin/Proto"/>
</dbReference>
<dbReference type="GO" id="GO:0042744">
    <property type="term" value="P:hydrogen peroxide catabolic process"/>
    <property type="evidence" value="ECO:0007669"/>
    <property type="project" value="TreeGrafter"/>
</dbReference>
<sequence>MTTLTPKDKDAVRKFWTIAGGAREDIGREALNRLIAVYPQTKTYFAHWKDVSPTSPNVAKHGITIMNAVSDAVGIIDDLKGGLLNLSELHAFTLRVDPANFKLLAHCVMVVLAIRFPDDFTPEIHMAFDKFWLLWLWLCPRSTDKLAPEIICCSKAKNKTF</sequence>
<keyword evidence="10" id="KW-1185">Reference proteome</keyword>
<feature type="domain" description="Globin" evidence="8">
    <location>
        <begin position="3"/>
        <end position="144"/>
    </location>
</feature>
<dbReference type="PANTHER" id="PTHR11442">
    <property type="entry name" value="HEMOGLOBIN FAMILY MEMBER"/>
    <property type="match status" value="1"/>
</dbReference>
<name>A0AAW0PZB6_9GOBI</name>
<dbReference type="GO" id="GO:0046872">
    <property type="term" value="F:metal ion binding"/>
    <property type="evidence" value="ECO:0007669"/>
    <property type="project" value="UniProtKB-KW"/>
</dbReference>
<keyword evidence="6" id="KW-0408">Iron</keyword>
<evidence type="ECO:0000313" key="10">
    <source>
        <dbReference type="Proteomes" id="UP001460270"/>
    </source>
</evidence>
<dbReference type="GO" id="GO:0005833">
    <property type="term" value="C:hemoglobin complex"/>
    <property type="evidence" value="ECO:0007669"/>
    <property type="project" value="InterPro"/>
</dbReference>
<organism evidence="9 10">
    <name type="scientific">Mugilogobius chulae</name>
    <name type="common">yellowstripe goby</name>
    <dbReference type="NCBI Taxonomy" id="88201"/>
    <lineage>
        <taxon>Eukaryota</taxon>
        <taxon>Metazoa</taxon>
        <taxon>Chordata</taxon>
        <taxon>Craniata</taxon>
        <taxon>Vertebrata</taxon>
        <taxon>Euteleostomi</taxon>
        <taxon>Actinopterygii</taxon>
        <taxon>Neopterygii</taxon>
        <taxon>Teleostei</taxon>
        <taxon>Neoteleostei</taxon>
        <taxon>Acanthomorphata</taxon>
        <taxon>Gobiaria</taxon>
        <taxon>Gobiiformes</taxon>
        <taxon>Gobioidei</taxon>
        <taxon>Gobiidae</taxon>
        <taxon>Gobionellinae</taxon>
        <taxon>Mugilogobius</taxon>
    </lineage>
</organism>
<evidence type="ECO:0000256" key="2">
    <source>
        <dbReference type="ARBA" id="ARBA00022448"/>
    </source>
</evidence>
<dbReference type="GO" id="GO:0019825">
    <property type="term" value="F:oxygen binding"/>
    <property type="evidence" value="ECO:0007669"/>
    <property type="project" value="InterPro"/>
</dbReference>
<dbReference type="Gene3D" id="1.10.490.10">
    <property type="entry name" value="Globins"/>
    <property type="match status" value="1"/>
</dbReference>
<dbReference type="InterPro" id="IPR050056">
    <property type="entry name" value="Hemoglobin_oxygen_transport"/>
</dbReference>
<dbReference type="GO" id="GO:0020037">
    <property type="term" value="F:heme binding"/>
    <property type="evidence" value="ECO:0007669"/>
    <property type="project" value="InterPro"/>
</dbReference>
<comment type="similarity">
    <text evidence="1 7">Belongs to the globin family.</text>
</comment>
<evidence type="ECO:0000256" key="7">
    <source>
        <dbReference type="RuleBase" id="RU000356"/>
    </source>
</evidence>
<comment type="caution">
    <text evidence="9">The sequence shown here is derived from an EMBL/GenBank/DDBJ whole genome shotgun (WGS) entry which is preliminary data.</text>
</comment>
<gene>
    <name evidence="9" type="ORF">WMY93_003826</name>
</gene>
<protein>
    <recommendedName>
        <fullName evidence="8">Globin domain-containing protein</fullName>
    </recommendedName>
</protein>
<dbReference type="GO" id="GO:0004601">
    <property type="term" value="F:peroxidase activity"/>
    <property type="evidence" value="ECO:0007669"/>
    <property type="project" value="TreeGrafter"/>
</dbReference>